<dbReference type="GeneID" id="20306352"/>
<proteinExistence type="inferred from homology"/>
<dbReference type="VEuPathDB" id="FungiDB:HMPREF1120_01713"/>
<protein>
    <recommendedName>
        <fullName evidence="3">Conserved oligomeric Golgi complex subunit 8</fullName>
    </recommendedName>
    <alternativeName>
        <fullName evidence="8">Component of oligomeric Golgi complex 8</fullName>
    </alternativeName>
</protein>
<feature type="region of interest" description="Disordered" evidence="9">
    <location>
        <begin position="511"/>
        <end position="645"/>
    </location>
</feature>
<dbReference type="EMBL" id="JH226131">
    <property type="protein sequence ID" value="EHY53524.1"/>
    <property type="molecule type" value="Genomic_DNA"/>
</dbReference>
<dbReference type="AlphaFoldDB" id="H6BTC8"/>
<comment type="similarity">
    <text evidence="2">Belongs to the COG8 family.</text>
</comment>
<evidence type="ECO:0000256" key="7">
    <source>
        <dbReference type="ARBA" id="ARBA00023136"/>
    </source>
</evidence>
<evidence type="ECO:0000256" key="2">
    <source>
        <dbReference type="ARBA" id="ARBA00006419"/>
    </source>
</evidence>
<keyword evidence="5" id="KW-0653">Protein transport</keyword>
<keyword evidence="11" id="KW-1185">Reference proteome</keyword>
<dbReference type="OrthoDB" id="1661054at2759"/>
<dbReference type="HOGENOM" id="CLU_025395_1_0_1"/>
<name>H6BTC8_EXODN</name>
<feature type="compositionally biased region" description="Basic and acidic residues" evidence="9">
    <location>
        <begin position="544"/>
        <end position="602"/>
    </location>
</feature>
<evidence type="ECO:0000256" key="5">
    <source>
        <dbReference type="ARBA" id="ARBA00022927"/>
    </source>
</evidence>
<evidence type="ECO:0000256" key="1">
    <source>
        <dbReference type="ARBA" id="ARBA00004395"/>
    </source>
</evidence>
<dbReference type="OMA" id="TISMYRN"/>
<feature type="compositionally biased region" description="Low complexity" evidence="9">
    <location>
        <begin position="283"/>
        <end position="296"/>
    </location>
</feature>
<reference evidence="10" key="1">
    <citation type="submission" date="2011-07" db="EMBL/GenBank/DDBJ databases">
        <title>The Genome Sequence of Exophiala (Wangiella) dermatitidis NIH/UT8656.</title>
        <authorList>
            <consortium name="The Broad Institute Genome Sequencing Platform"/>
            <person name="Cuomo C."/>
            <person name="Wang Z."/>
            <person name="Hunicke-Smith S."/>
            <person name="Szanislo P.J."/>
            <person name="Earl A."/>
            <person name="Young S.K."/>
            <person name="Zeng Q."/>
            <person name="Gargeya S."/>
            <person name="Fitzgerald M."/>
            <person name="Haas B."/>
            <person name="Abouelleil A."/>
            <person name="Alvarado L."/>
            <person name="Arachchi H.M."/>
            <person name="Berlin A."/>
            <person name="Brown A."/>
            <person name="Chapman S.B."/>
            <person name="Chen Z."/>
            <person name="Dunbar C."/>
            <person name="Freedman E."/>
            <person name="Gearin G."/>
            <person name="Gellesch M."/>
            <person name="Goldberg J."/>
            <person name="Griggs A."/>
            <person name="Gujja S."/>
            <person name="Heiman D."/>
            <person name="Howarth C."/>
            <person name="Larson L."/>
            <person name="Lui A."/>
            <person name="MacDonald P.J.P."/>
            <person name="Montmayeur A."/>
            <person name="Murphy C."/>
            <person name="Neiman D."/>
            <person name="Pearson M."/>
            <person name="Priest M."/>
            <person name="Roberts A."/>
            <person name="Saif S."/>
            <person name="Shea T."/>
            <person name="Shenoy N."/>
            <person name="Sisk P."/>
            <person name="Stolte C."/>
            <person name="Sykes S."/>
            <person name="Wortman J."/>
            <person name="Nusbaum C."/>
            <person name="Birren B."/>
        </authorList>
    </citation>
    <scope>NUCLEOTIDE SEQUENCE</scope>
    <source>
        <strain evidence="10">NIH/UT8656</strain>
    </source>
</reference>
<evidence type="ECO:0000256" key="3">
    <source>
        <dbReference type="ARBA" id="ARBA00020983"/>
    </source>
</evidence>
<evidence type="ECO:0000313" key="10">
    <source>
        <dbReference type="EMBL" id="EHY53524.1"/>
    </source>
</evidence>
<feature type="region of interest" description="Disordered" evidence="9">
    <location>
        <begin position="337"/>
        <end position="377"/>
    </location>
</feature>
<dbReference type="GO" id="GO:0000139">
    <property type="term" value="C:Golgi membrane"/>
    <property type="evidence" value="ECO:0007669"/>
    <property type="project" value="UniProtKB-SubCell"/>
</dbReference>
<evidence type="ECO:0000256" key="9">
    <source>
        <dbReference type="SAM" id="MobiDB-lite"/>
    </source>
</evidence>
<dbReference type="Proteomes" id="UP000007304">
    <property type="component" value="Unassembled WGS sequence"/>
</dbReference>
<keyword evidence="6" id="KW-0333">Golgi apparatus</keyword>
<feature type="region of interest" description="Disordered" evidence="9">
    <location>
        <begin position="258"/>
        <end position="301"/>
    </location>
</feature>
<dbReference type="PANTHER" id="PTHR21311">
    <property type="entry name" value="CONSERVED OLIGOMERIC GOLGI COMPLEX COMPONENT 8"/>
    <property type="match status" value="1"/>
</dbReference>
<gene>
    <name evidence="10" type="ORF">HMPREF1120_01713</name>
</gene>
<keyword evidence="7" id="KW-0472">Membrane</keyword>
<sequence length="688" mass="74394">MADPLYDLLRPHLPTSSGLSNSTAGPPSPSISKYLSRLVSLRLDDLTTTEPESLAQANQSNLVSIQALSARSHRTTTTSSDHLSTLQTSLPQLLSSVEAIRESIPALDASATGFASAYDRSKADETSAGGGNALLEARREAALLARQADKVQDILELPSLLSAAIASAGSNSSTSSGSSTAVPSGAANYSQALDLFAHTKRLQILYPDSQLVRSVVLEAEVAMREMTTNLIAGLRSQNLRLAAAIRMIGWLRRVAPELSGPTTTSQPNKQQQYPQQTRISNPSTTTGSGAAAASSGRGHGNQDEGHLGALFLCARLCTFLYMTEALAPLRELADQETEARLKDTDQHSHRHSSSTTVSTPKHSRTRTPSYTSASHSFQGQHTERYLKRYIEIFREQSFATISMYRNIFPQDDNDLSNESAAEQNRDDSQSAGEAAVPSLSLCLSLPPALQSFPLHLVENLVATLKQYLPNVTDPSARESLLMQVLYAANSLGRLGADFSLVIALLDEDEAETETDAEVETEADVQAAASGEAEVEPDAEADADAEAKAEAKEERQEQERKPGHESQDDTQDRDHEEDKDKDTQAEPEPGRIGHEKDQERQGDENTATATATAAPSDNADGISTPQHDDRHQQKEDEDEPEPEPEWVSVIKKHRVQAARLEALAAGQDRLVGVQRRESGTTIPVDIAVR</sequence>
<keyword evidence="4" id="KW-0813">Transport</keyword>
<feature type="compositionally biased region" description="Acidic residues" evidence="9">
    <location>
        <begin position="511"/>
        <end position="522"/>
    </location>
</feature>
<feature type="region of interest" description="Disordered" evidence="9">
    <location>
        <begin position="413"/>
        <end position="433"/>
    </location>
</feature>
<comment type="subcellular location">
    <subcellularLocation>
        <location evidence="1">Golgi apparatus membrane</location>
        <topology evidence="1">Peripheral membrane protein</topology>
    </subcellularLocation>
</comment>
<dbReference type="RefSeq" id="XP_009153985.1">
    <property type="nucleotide sequence ID" value="XM_009155737.1"/>
</dbReference>
<dbReference type="GO" id="GO:0017119">
    <property type="term" value="C:Golgi transport complex"/>
    <property type="evidence" value="ECO:0007669"/>
    <property type="project" value="InterPro"/>
</dbReference>
<dbReference type="GO" id="GO:0015031">
    <property type="term" value="P:protein transport"/>
    <property type="evidence" value="ECO:0007669"/>
    <property type="project" value="UniProtKB-KW"/>
</dbReference>
<organism evidence="10 11">
    <name type="scientific">Exophiala dermatitidis (strain ATCC 34100 / CBS 525.76 / NIH/UT8656)</name>
    <name type="common">Black yeast</name>
    <name type="synonym">Wangiella dermatitidis</name>
    <dbReference type="NCBI Taxonomy" id="858893"/>
    <lineage>
        <taxon>Eukaryota</taxon>
        <taxon>Fungi</taxon>
        <taxon>Dikarya</taxon>
        <taxon>Ascomycota</taxon>
        <taxon>Pezizomycotina</taxon>
        <taxon>Eurotiomycetes</taxon>
        <taxon>Chaetothyriomycetidae</taxon>
        <taxon>Chaetothyriales</taxon>
        <taxon>Herpotrichiellaceae</taxon>
        <taxon>Exophiala</taxon>
    </lineage>
</organism>
<evidence type="ECO:0000313" key="11">
    <source>
        <dbReference type="Proteomes" id="UP000007304"/>
    </source>
</evidence>
<feature type="compositionally biased region" description="Polar residues" evidence="9">
    <location>
        <begin position="366"/>
        <end position="377"/>
    </location>
</feature>
<dbReference type="InParanoid" id="H6BTC8"/>
<evidence type="ECO:0000256" key="4">
    <source>
        <dbReference type="ARBA" id="ARBA00022448"/>
    </source>
</evidence>
<feature type="compositionally biased region" description="Basic and acidic residues" evidence="9">
    <location>
        <begin position="337"/>
        <end position="347"/>
    </location>
</feature>
<evidence type="ECO:0000256" key="8">
    <source>
        <dbReference type="ARBA" id="ARBA00031347"/>
    </source>
</evidence>
<dbReference type="GO" id="GO:0006891">
    <property type="term" value="P:intra-Golgi vesicle-mediated transport"/>
    <property type="evidence" value="ECO:0007669"/>
    <property type="project" value="TreeGrafter"/>
</dbReference>
<evidence type="ECO:0000256" key="6">
    <source>
        <dbReference type="ARBA" id="ARBA00023034"/>
    </source>
</evidence>
<accession>H6BTC8</accession>
<dbReference type="Pfam" id="PF04124">
    <property type="entry name" value="Dor1"/>
    <property type="match status" value="2"/>
</dbReference>
<dbReference type="PANTHER" id="PTHR21311:SF0">
    <property type="entry name" value="CONSERVED OLIGOMERIC GOLGI COMPLEX SUBUNIT 8"/>
    <property type="match status" value="1"/>
</dbReference>
<dbReference type="eggNOG" id="KOG2069">
    <property type="taxonomic scope" value="Eukaryota"/>
</dbReference>
<dbReference type="STRING" id="858893.H6BTC8"/>
<dbReference type="InterPro" id="IPR007255">
    <property type="entry name" value="COG8"/>
</dbReference>
<feature type="compositionally biased region" description="Acidic residues" evidence="9">
    <location>
        <begin position="634"/>
        <end position="643"/>
    </location>
</feature>
<feature type="compositionally biased region" description="Low complexity" evidence="9">
    <location>
        <begin position="266"/>
        <end position="276"/>
    </location>
</feature>
<feature type="compositionally biased region" description="Acidic residues" evidence="9">
    <location>
        <begin position="532"/>
        <end position="543"/>
    </location>
</feature>